<evidence type="ECO:0000256" key="1">
    <source>
        <dbReference type="ARBA" id="ARBA00016556"/>
    </source>
</evidence>
<dbReference type="GeneID" id="107219580"/>
<evidence type="ECO:0000259" key="3">
    <source>
        <dbReference type="PROSITE" id="PS51269"/>
    </source>
</evidence>
<dbReference type="Pfam" id="PF07258">
    <property type="entry name" value="COMM_domain"/>
    <property type="match status" value="1"/>
</dbReference>
<dbReference type="InterPro" id="IPR037357">
    <property type="entry name" value="COMMD5"/>
</dbReference>
<dbReference type="OrthoDB" id="203754at2759"/>
<proteinExistence type="inferred from homology"/>
<reference evidence="5" key="1">
    <citation type="submission" date="2025-08" db="UniProtKB">
        <authorList>
            <consortium name="RefSeq"/>
        </authorList>
    </citation>
    <scope>IDENTIFICATION</scope>
    <source>
        <tissue evidence="5">Thorax and Abdomen</tissue>
    </source>
</reference>
<dbReference type="GO" id="GO:0005634">
    <property type="term" value="C:nucleus"/>
    <property type="evidence" value="ECO:0007669"/>
    <property type="project" value="TreeGrafter"/>
</dbReference>
<feature type="domain" description="COMM" evidence="3">
    <location>
        <begin position="131"/>
        <end position="195"/>
    </location>
</feature>
<keyword evidence="4" id="KW-1185">Reference proteome</keyword>
<evidence type="ECO:0000313" key="5">
    <source>
        <dbReference type="RefSeq" id="XP_015513322.2"/>
    </source>
</evidence>
<accession>A0A6J0BGM5</accession>
<sequence>MSTTFQAQISCLGSKTKYLAELKKPVIRPLIQLAVKSIQRDHIEEGVLDRICEKYNVTQENIDQWYSAVLKILHTHLRYPSGSVKPAEFKECLQDLKLSPDCIEDLSTVAYGQRRVVLVNELLYITKFYPHIKSCRWRIDINISSSVLSRIMEPSIIMEWTLSSGECKMFELSMAKFHQLRHAVASLLREIQIFERRNTFKNYSTSSIEMK</sequence>
<gene>
    <name evidence="5" type="primary">LOC107219580</name>
</gene>
<evidence type="ECO:0000256" key="2">
    <source>
        <dbReference type="ARBA" id="ARBA00093452"/>
    </source>
</evidence>
<dbReference type="PROSITE" id="PS51269">
    <property type="entry name" value="COMM"/>
    <property type="match status" value="1"/>
</dbReference>
<organism evidence="5">
    <name type="scientific">Neodiprion lecontei</name>
    <name type="common">Redheaded pine sawfly</name>
    <dbReference type="NCBI Taxonomy" id="441921"/>
    <lineage>
        <taxon>Eukaryota</taxon>
        <taxon>Metazoa</taxon>
        <taxon>Ecdysozoa</taxon>
        <taxon>Arthropoda</taxon>
        <taxon>Hexapoda</taxon>
        <taxon>Insecta</taxon>
        <taxon>Pterygota</taxon>
        <taxon>Neoptera</taxon>
        <taxon>Endopterygota</taxon>
        <taxon>Hymenoptera</taxon>
        <taxon>Tenthredinoidea</taxon>
        <taxon>Diprionidae</taxon>
        <taxon>Diprioninae</taxon>
        <taxon>Neodiprion</taxon>
    </lineage>
</organism>
<dbReference type="InterPro" id="IPR017920">
    <property type="entry name" value="COMM"/>
</dbReference>
<dbReference type="FunCoup" id="A0A6J0BGM5">
    <property type="interactions" value="358"/>
</dbReference>
<comment type="similarity">
    <text evidence="2">Belongs to the COMM domain-containing protein 5 family.</text>
</comment>
<name>A0A6J0BGM5_NEOLC</name>
<dbReference type="PANTHER" id="PTHR15666:SF1">
    <property type="entry name" value="COMM DOMAIN-CONTAINING PROTEIN 5"/>
    <property type="match status" value="1"/>
</dbReference>
<dbReference type="KEGG" id="nlo:107219580"/>
<dbReference type="InParanoid" id="A0A6J0BGM5"/>
<evidence type="ECO:0000313" key="4">
    <source>
        <dbReference type="Proteomes" id="UP000829291"/>
    </source>
</evidence>
<dbReference type="RefSeq" id="XP_015513322.2">
    <property type="nucleotide sequence ID" value="XM_015657836.2"/>
</dbReference>
<dbReference type="Pfam" id="PF21672">
    <property type="entry name" value="COMM_HN"/>
    <property type="match status" value="1"/>
</dbReference>
<protein>
    <recommendedName>
        <fullName evidence="1">COMM domain-containing protein 5</fullName>
    </recommendedName>
</protein>
<dbReference type="Proteomes" id="UP000829291">
    <property type="component" value="Chromosome 4"/>
</dbReference>
<dbReference type="PANTHER" id="PTHR15666">
    <property type="entry name" value="COMM DOMAIN CONTAINING PROTEIN 5"/>
    <property type="match status" value="1"/>
</dbReference>